<comment type="caution">
    <text evidence="1">The sequence shown here is derived from an EMBL/GenBank/DDBJ whole genome shotgun (WGS) entry which is preliminary data.</text>
</comment>
<keyword evidence="2" id="KW-1185">Reference proteome</keyword>
<organism evidence="1 2">
    <name type="scientific">Hoylesella marshii DSM 16973 = JCM 13450</name>
    <dbReference type="NCBI Taxonomy" id="862515"/>
    <lineage>
        <taxon>Bacteria</taxon>
        <taxon>Pseudomonadati</taxon>
        <taxon>Bacteroidota</taxon>
        <taxon>Bacteroidia</taxon>
        <taxon>Bacteroidales</taxon>
        <taxon>Prevotellaceae</taxon>
        <taxon>Hoylesella</taxon>
    </lineage>
</organism>
<gene>
    <name evidence="1" type="ORF">HMPREF0658_2323</name>
</gene>
<reference evidence="1" key="1">
    <citation type="submission" date="2010-07" db="EMBL/GenBank/DDBJ databases">
        <authorList>
            <person name="Muzny D."/>
            <person name="Qin X."/>
            <person name="Deng J."/>
            <person name="Jiang H."/>
            <person name="Liu Y."/>
            <person name="Qu J."/>
            <person name="Song X.-Z."/>
            <person name="Zhang L."/>
            <person name="Thornton R."/>
            <person name="Coyle M."/>
            <person name="Francisco L."/>
            <person name="Jackson L."/>
            <person name="Javaid M."/>
            <person name="Korchina V."/>
            <person name="Kovar C."/>
            <person name="Mata R."/>
            <person name="Mathew T."/>
            <person name="Ngo R."/>
            <person name="Nguyen L."/>
            <person name="Nguyen N."/>
            <person name="Okwuonu G."/>
            <person name="Ongeri F."/>
            <person name="Pham C."/>
            <person name="Simmons D."/>
            <person name="Wilczek-Boney K."/>
            <person name="Hale W."/>
            <person name="Jakkamsetti A."/>
            <person name="Pham P."/>
            <person name="Ruth R."/>
            <person name="San Lucas F."/>
            <person name="Warren J."/>
            <person name="Zhang J."/>
            <person name="Zhao Z."/>
            <person name="Zhou C."/>
            <person name="Zhu D."/>
            <person name="Lee S."/>
            <person name="Bess C."/>
            <person name="Blankenburg K."/>
            <person name="Forbes L."/>
            <person name="Fu Q."/>
            <person name="Gubbala S."/>
            <person name="Hirani K."/>
            <person name="Jayaseelan J.C."/>
            <person name="Lara F."/>
            <person name="Munidasa M."/>
            <person name="Palculict T."/>
            <person name="Patil S."/>
            <person name="Pu L.-L."/>
            <person name="Saada N."/>
            <person name="Tang L."/>
            <person name="Weissenberger G."/>
            <person name="Zhu Y."/>
            <person name="Hemphill L."/>
            <person name="Shang Y."/>
            <person name="Youmans B."/>
            <person name="Ayvaz T."/>
            <person name="Ross M."/>
            <person name="Santibanez J."/>
            <person name="Aqrawi P."/>
            <person name="Gross S."/>
            <person name="Joshi V."/>
            <person name="Fowler G."/>
            <person name="Nazareth L."/>
            <person name="Reid J."/>
            <person name="Worley K."/>
            <person name="Petrosino J."/>
            <person name="Highlander S."/>
            <person name="Gibbs R."/>
        </authorList>
    </citation>
    <scope>NUCLEOTIDE SEQUENCE [LARGE SCALE GENOMIC DNA]</scope>
    <source>
        <strain evidence="1">DSM 16973</strain>
    </source>
</reference>
<dbReference type="HOGENOM" id="CLU_3314677_0_0_10"/>
<protein>
    <submittedName>
        <fullName evidence="1">Uncharacterized protein</fullName>
    </submittedName>
</protein>
<dbReference type="AlphaFoldDB" id="E0NVW7"/>
<accession>E0NVW7</accession>
<dbReference type="EMBL" id="AEEI01000070">
    <property type="protein sequence ID" value="EFM00738.1"/>
    <property type="molecule type" value="Genomic_DNA"/>
</dbReference>
<evidence type="ECO:0000313" key="2">
    <source>
        <dbReference type="Proteomes" id="UP000004394"/>
    </source>
</evidence>
<name>E0NVW7_9BACT</name>
<dbReference type="Proteomes" id="UP000004394">
    <property type="component" value="Unassembled WGS sequence"/>
</dbReference>
<sequence>MNTEKDSDSSSSRIPHRFNNTEYILYYLSIVSLHFKELI</sequence>
<evidence type="ECO:0000313" key="1">
    <source>
        <dbReference type="EMBL" id="EFM00738.1"/>
    </source>
</evidence>
<dbReference type="BioCyc" id="PMAR862515-HMP:GMOO-2368-MONOMER"/>
<proteinExistence type="predicted"/>